<dbReference type="Proteomes" id="UP000325440">
    <property type="component" value="Unassembled WGS sequence"/>
</dbReference>
<dbReference type="GO" id="GO:0006644">
    <property type="term" value="P:phospholipid metabolic process"/>
    <property type="evidence" value="ECO:0007669"/>
    <property type="project" value="InterPro"/>
</dbReference>
<keyword evidence="3" id="KW-1185">Reference proteome</keyword>
<dbReference type="GO" id="GO:0004623">
    <property type="term" value="F:phospholipase A2 activity"/>
    <property type="evidence" value="ECO:0007669"/>
    <property type="project" value="InterPro"/>
</dbReference>
<evidence type="ECO:0000259" key="1">
    <source>
        <dbReference type="PROSITE" id="PS50994"/>
    </source>
</evidence>
<name>A0A5E4MJ49_9HEMI</name>
<feature type="domain" description="Integrase catalytic" evidence="1">
    <location>
        <begin position="142"/>
        <end position="246"/>
    </location>
</feature>
<dbReference type="PANTHER" id="PTHR46585">
    <property type="entry name" value="INTEGRASE CORE DOMAIN CONTAINING PROTEIN"/>
    <property type="match status" value="1"/>
</dbReference>
<dbReference type="PROSITE" id="PS50994">
    <property type="entry name" value="INTEGRASE"/>
    <property type="match status" value="1"/>
</dbReference>
<organism evidence="2 3">
    <name type="scientific">Cinara cedri</name>
    <dbReference type="NCBI Taxonomy" id="506608"/>
    <lineage>
        <taxon>Eukaryota</taxon>
        <taxon>Metazoa</taxon>
        <taxon>Ecdysozoa</taxon>
        <taxon>Arthropoda</taxon>
        <taxon>Hexapoda</taxon>
        <taxon>Insecta</taxon>
        <taxon>Pterygota</taxon>
        <taxon>Neoptera</taxon>
        <taxon>Paraneoptera</taxon>
        <taxon>Hemiptera</taxon>
        <taxon>Sternorrhyncha</taxon>
        <taxon>Aphidomorpha</taxon>
        <taxon>Aphidoidea</taxon>
        <taxon>Aphididae</taxon>
        <taxon>Lachninae</taxon>
        <taxon>Cinara</taxon>
    </lineage>
</organism>
<keyword evidence="2" id="KW-0946">Virion</keyword>
<dbReference type="Pfam" id="PF08398">
    <property type="entry name" value="Phospholip_A2_4"/>
    <property type="match status" value="1"/>
</dbReference>
<dbReference type="PANTHER" id="PTHR46585:SF1">
    <property type="entry name" value="CHROMO DOMAIN-CONTAINING PROTEIN"/>
    <property type="match status" value="1"/>
</dbReference>
<dbReference type="InterPro" id="IPR012337">
    <property type="entry name" value="RNaseH-like_sf"/>
</dbReference>
<dbReference type="InterPro" id="IPR036397">
    <property type="entry name" value="RNaseH_sf"/>
</dbReference>
<protein>
    <submittedName>
        <fullName evidence="2">Ribonuclease H-like domain,Integrase, catalytic core,Parvovirus coat protein VP1, N-terminal</fullName>
    </submittedName>
</protein>
<dbReference type="Pfam" id="PF00665">
    <property type="entry name" value="rve"/>
    <property type="match status" value="1"/>
</dbReference>
<dbReference type="InterPro" id="IPR036444">
    <property type="entry name" value="PLipase_A2_dom_sf"/>
</dbReference>
<dbReference type="GO" id="GO:0015074">
    <property type="term" value="P:DNA integration"/>
    <property type="evidence" value="ECO:0007669"/>
    <property type="project" value="InterPro"/>
</dbReference>
<evidence type="ECO:0000313" key="2">
    <source>
        <dbReference type="EMBL" id="VVC30923.1"/>
    </source>
</evidence>
<dbReference type="OrthoDB" id="6343797at2759"/>
<dbReference type="Gene3D" id="3.30.420.10">
    <property type="entry name" value="Ribonuclease H-like superfamily/Ribonuclease H"/>
    <property type="match status" value="1"/>
</dbReference>
<sequence>MPEIHWPGYNYLGPFTKSKKPINKLDEAAMEHDFYYEKHKDTKSRHKSDLILENIAKDIYKNPETSLGEKTAAFATSNTMKGKEFLEPIHCHKCKKKTKYFKPIKVQTANGLWRISTQYLKCKTNKKQYKLNIAKELHKPVRSRFPKNKIKTHGIDDLWVADLVLMRNYGDENSGYLYMLNVVDTFSKFAWSESLKKKDGENVTKSFEEIINRAKLQEHNSPTLLHTDKETEFVNTQFKEMSTKKI</sequence>
<dbReference type="AlphaFoldDB" id="A0A5E4MJ49"/>
<accession>A0A5E4MJ49</accession>
<gene>
    <name evidence="2" type="ORF">CINCED_3A000601</name>
</gene>
<dbReference type="InterPro" id="IPR013607">
    <property type="entry name" value="Phospholipase_A2-like"/>
</dbReference>
<dbReference type="EMBL" id="CABPRJ010000550">
    <property type="protein sequence ID" value="VVC30923.1"/>
    <property type="molecule type" value="Genomic_DNA"/>
</dbReference>
<dbReference type="SUPFAM" id="SSF53098">
    <property type="entry name" value="Ribonuclease H-like"/>
    <property type="match status" value="1"/>
</dbReference>
<dbReference type="InterPro" id="IPR001584">
    <property type="entry name" value="Integrase_cat-core"/>
</dbReference>
<proteinExistence type="predicted"/>
<reference evidence="2 3" key="1">
    <citation type="submission" date="2019-08" db="EMBL/GenBank/DDBJ databases">
        <authorList>
            <person name="Alioto T."/>
            <person name="Alioto T."/>
            <person name="Gomez Garrido J."/>
        </authorList>
    </citation>
    <scope>NUCLEOTIDE SEQUENCE [LARGE SCALE GENOMIC DNA]</scope>
</reference>
<dbReference type="Gene3D" id="1.20.90.10">
    <property type="entry name" value="Phospholipase A2 domain"/>
    <property type="match status" value="1"/>
</dbReference>
<dbReference type="GO" id="GO:0005198">
    <property type="term" value="F:structural molecule activity"/>
    <property type="evidence" value="ECO:0007669"/>
    <property type="project" value="InterPro"/>
</dbReference>
<keyword evidence="2" id="KW-0167">Capsid protein</keyword>
<dbReference type="GO" id="GO:0050482">
    <property type="term" value="P:arachidonate secretion"/>
    <property type="evidence" value="ECO:0007669"/>
    <property type="project" value="InterPro"/>
</dbReference>
<evidence type="ECO:0000313" key="3">
    <source>
        <dbReference type="Proteomes" id="UP000325440"/>
    </source>
</evidence>
<dbReference type="GO" id="GO:0003676">
    <property type="term" value="F:nucleic acid binding"/>
    <property type="evidence" value="ECO:0007669"/>
    <property type="project" value="InterPro"/>
</dbReference>